<dbReference type="PANTHER" id="PTHR12526">
    <property type="entry name" value="GLYCOSYLTRANSFERASE"/>
    <property type="match status" value="1"/>
</dbReference>
<comment type="caution">
    <text evidence="4">The sequence shown here is derived from an EMBL/GenBank/DDBJ whole genome shotgun (WGS) entry which is preliminary data.</text>
</comment>
<dbReference type="PANTHER" id="PTHR12526:SF629">
    <property type="entry name" value="TEICHURONIC ACID BIOSYNTHESIS GLYCOSYLTRANSFERASE TUAH-RELATED"/>
    <property type="match status" value="1"/>
</dbReference>
<keyword evidence="5" id="KW-1185">Reference proteome</keyword>
<accession>A0ABW1T9C8</accession>
<reference evidence="5" key="1">
    <citation type="journal article" date="2019" name="Int. J. Syst. Evol. Microbiol.">
        <title>The Global Catalogue of Microorganisms (GCM) 10K type strain sequencing project: providing services to taxonomists for standard genome sequencing and annotation.</title>
        <authorList>
            <consortium name="The Broad Institute Genomics Platform"/>
            <consortium name="The Broad Institute Genome Sequencing Center for Infectious Disease"/>
            <person name="Wu L."/>
            <person name="Ma J."/>
        </authorList>
    </citation>
    <scope>NUCLEOTIDE SEQUENCE [LARGE SCALE GENOMIC DNA]</scope>
    <source>
        <strain evidence="5">CCM 8950</strain>
    </source>
</reference>
<dbReference type="GO" id="GO:0016757">
    <property type="term" value="F:glycosyltransferase activity"/>
    <property type="evidence" value="ECO:0007669"/>
    <property type="project" value="UniProtKB-KW"/>
</dbReference>
<dbReference type="SUPFAM" id="SSF53756">
    <property type="entry name" value="UDP-Glycosyltransferase/glycogen phosphorylase"/>
    <property type="match status" value="1"/>
</dbReference>
<evidence type="ECO:0000256" key="2">
    <source>
        <dbReference type="ARBA" id="ARBA00022679"/>
    </source>
</evidence>
<dbReference type="InterPro" id="IPR001296">
    <property type="entry name" value="Glyco_trans_1"/>
</dbReference>
<organism evidence="4 5">
    <name type="scientific">Secundilactobacillus hailunensis</name>
    <dbReference type="NCBI Taxonomy" id="2559923"/>
    <lineage>
        <taxon>Bacteria</taxon>
        <taxon>Bacillati</taxon>
        <taxon>Bacillota</taxon>
        <taxon>Bacilli</taxon>
        <taxon>Lactobacillales</taxon>
        <taxon>Lactobacillaceae</taxon>
        <taxon>Secundilactobacillus</taxon>
    </lineage>
</organism>
<dbReference type="Proteomes" id="UP001596190">
    <property type="component" value="Unassembled WGS sequence"/>
</dbReference>
<sequence length="511" mass="58146">MYFFIDPTVVQNNSGVEHAAFNRLKLFKNHGQEAKLVTRNYNRFLYKFLKDEGVPADQSVSMFDFFQHTIGYERKPFRTDDLTIDNAYELDRQSKYTKVYDNDRLVMKIDYIPGTFEEINTITYLDRFGNAVETDFYDWRGFKSMQQYYDVNGITVKEQMLTPTGDVVYESYYAKDASGKQRNSLLKLVNYQGEDYYFNSLLELFTFFLDELNNSYGGNNTFMSDRRVNDADTGLLSMKTKCRKVAVIHSTVSLDDDNQVDGKLNPAYANILENHSQQLDAIIVSTQHQRNDLSLRYPNLDSKLYQVPVGMVDVDQLKTPKKLSEKPNRIIAVSRISDEKRPQDIVRALSLVIKKVPDATLEFRGYVSGDTGRKILKLLDELKLKDKVIQRPYTTDKKRLNGTYDGGKVAVLASTSEGFGQTILEGEAHGIPQVAYDINYGPNEMIDPGKNGYLVRSGDISGLADKIVAVLTDPNIDQMAEAAVNKAKTFSTESIWQKWQAALGENVPKQV</sequence>
<evidence type="ECO:0000259" key="3">
    <source>
        <dbReference type="Pfam" id="PF00534"/>
    </source>
</evidence>
<dbReference type="Pfam" id="PF00534">
    <property type="entry name" value="Glycos_transf_1"/>
    <property type="match status" value="1"/>
</dbReference>
<dbReference type="EC" id="2.4.-.-" evidence="4"/>
<proteinExistence type="predicted"/>
<dbReference type="EMBL" id="JBHSSA010000054">
    <property type="protein sequence ID" value="MFC6254471.1"/>
    <property type="molecule type" value="Genomic_DNA"/>
</dbReference>
<protein>
    <submittedName>
        <fullName evidence="4">Glycosyltransferase</fullName>
        <ecNumber evidence="4">2.4.-.-</ecNumber>
    </submittedName>
</protein>
<dbReference type="RefSeq" id="WP_137629802.1">
    <property type="nucleotide sequence ID" value="NZ_BJDO01000001.1"/>
</dbReference>
<keyword evidence="1 4" id="KW-0328">Glycosyltransferase</keyword>
<feature type="domain" description="Glycosyl transferase family 1" evidence="3">
    <location>
        <begin position="318"/>
        <end position="487"/>
    </location>
</feature>
<evidence type="ECO:0000256" key="1">
    <source>
        <dbReference type="ARBA" id="ARBA00022676"/>
    </source>
</evidence>
<name>A0ABW1T9C8_9LACO</name>
<keyword evidence="2 4" id="KW-0808">Transferase</keyword>
<evidence type="ECO:0000313" key="5">
    <source>
        <dbReference type="Proteomes" id="UP001596190"/>
    </source>
</evidence>
<evidence type="ECO:0000313" key="4">
    <source>
        <dbReference type="EMBL" id="MFC6254471.1"/>
    </source>
</evidence>
<gene>
    <name evidence="4" type="ORF">ACFP1H_07710</name>
</gene>
<dbReference type="Gene3D" id="3.40.50.2000">
    <property type="entry name" value="Glycogen Phosphorylase B"/>
    <property type="match status" value="3"/>
</dbReference>